<reference evidence="2 3" key="1">
    <citation type="submission" date="2019-09" db="EMBL/GenBank/DDBJ databases">
        <title>Haemophilus seminale sp. nov., isolated from human semen.</title>
        <authorList>
            <person name="Zheng M."/>
        </authorList>
    </citation>
    <scope>NUCLEOTIDE SEQUENCE [LARGE SCALE GENOMIC DNA]</scope>
    <source>
        <strain evidence="2 3">SZY H2</strain>
    </source>
</reference>
<evidence type="ECO:0000259" key="1">
    <source>
        <dbReference type="Pfam" id="PF22557"/>
    </source>
</evidence>
<gene>
    <name evidence="2" type="ORF">F2S80_09190</name>
</gene>
<proteinExistence type="predicted"/>
<dbReference type="RefSeq" id="WP_139989364.1">
    <property type="nucleotide sequence ID" value="NZ_VCED01000002.1"/>
</dbReference>
<dbReference type="Proteomes" id="UP000324828">
    <property type="component" value="Unassembled WGS sequence"/>
</dbReference>
<keyword evidence="3" id="KW-1185">Reference proteome</keyword>
<dbReference type="EMBL" id="VXDF01000008">
    <property type="protein sequence ID" value="KAA5522516.1"/>
    <property type="molecule type" value="Genomic_DNA"/>
</dbReference>
<name>A0ABQ6SJG5_9PAST</name>
<sequence length="212" mass="24713">MKKTIVILAKSIKNGHFCIAGKDLSNFEWIRPVSTEEGGEITKQQSKLTYQGAEARPWDCNIFHNVEIDFQRHVPLYFQPENYLISTEYQWIQKYRSSPNILDSLLDSPLSLWGSASPRINKETIIQDDKFNNSLYLIKVQNLKLYINEYKKRKVSFEYKNVLHSDFSCTDPSFDSLMSQKKEYCSAILCISLGELFKDNFHYKIVASIFVI</sequence>
<evidence type="ECO:0000313" key="2">
    <source>
        <dbReference type="EMBL" id="KAA5522516.1"/>
    </source>
</evidence>
<dbReference type="Pfam" id="PF22557">
    <property type="entry name" value="DuOB"/>
    <property type="match status" value="1"/>
</dbReference>
<protein>
    <recommendedName>
        <fullName evidence="1">Dual OB-containing domain-containing protein</fullName>
    </recommendedName>
</protein>
<organism evidence="2 3">
    <name type="scientific">Haemophilus seminalis</name>
    <dbReference type="NCBI Taxonomy" id="2582921"/>
    <lineage>
        <taxon>Bacteria</taxon>
        <taxon>Pseudomonadati</taxon>
        <taxon>Pseudomonadota</taxon>
        <taxon>Gammaproteobacteria</taxon>
        <taxon>Pasteurellales</taxon>
        <taxon>Pasteurellaceae</taxon>
        <taxon>Haemophilus</taxon>
    </lineage>
</organism>
<accession>A0ABQ6SJG5</accession>
<evidence type="ECO:0000313" key="3">
    <source>
        <dbReference type="Proteomes" id="UP000324828"/>
    </source>
</evidence>
<feature type="domain" description="Dual OB-containing" evidence="1">
    <location>
        <begin position="3"/>
        <end position="209"/>
    </location>
</feature>
<dbReference type="InterPro" id="IPR054335">
    <property type="entry name" value="DuOB_dom"/>
</dbReference>
<comment type="caution">
    <text evidence="2">The sequence shown here is derived from an EMBL/GenBank/DDBJ whole genome shotgun (WGS) entry which is preliminary data.</text>
</comment>